<protein>
    <submittedName>
        <fullName evidence="5">AraC-like DNA-binding protein</fullName>
    </submittedName>
</protein>
<evidence type="ECO:0000313" key="6">
    <source>
        <dbReference type="Proteomes" id="UP001235712"/>
    </source>
</evidence>
<dbReference type="InterPro" id="IPR018062">
    <property type="entry name" value="HTH_AraC-typ_CS"/>
</dbReference>
<evidence type="ECO:0000256" key="1">
    <source>
        <dbReference type="ARBA" id="ARBA00023015"/>
    </source>
</evidence>
<dbReference type="EMBL" id="JAUSQZ010000001">
    <property type="protein sequence ID" value="MDP9830063.1"/>
    <property type="molecule type" value="Genomic_DNA"/>
</dbReference>
<sequence length="295" mass="31836">MDVLGEALAGIRIGRAEACSVRQSGAWGWRYPAFPGSGFHLVLSGEAWLVTASAPPRRLGAGDVVFTPWGAEHGLSHAPAPLSGLPRAVRREDLPQPARPDVEFLCGAYWLDHGPVPHYLRSLPEVVAVSPDHGRSPQMRPLMELVRAGLADAGPASEVTRPALLDLVLTHLLRQWVDENAGGLPPWAGDAAIARVLERVHEAPEKPWTVPDLSAVAGLSKTAFTQRFTNAVGQSPMRYLTGQRLHRAARLLRETDLPLASIARRVGYSTEFALSGAFRREYGLAPGRFRAGPAA</sequence>
<proteinExistence type="predicted"/>
<dbReference type="Gene3D" id="2.60.120.10">
    <property type="entry name" value="Jelly Rolls"/>
    <property type="match status" value="1"/>
</dbReference>
<dbReference type="InterPro" id="IPR014710">
    <property type="entry name" value="RmlC-like_jellyroll"/>
</dbReference>
<dbReference type="InterPro" id="IPR018060">
    <property type="entry name" value="HTH_AraC"/>
</dbReference>
<dbReference type="PROSITE" id="PS00041">
    <property type="entry name" value="HTH_ARAC_FAMILY_1"/>
    <property type="match status" value="1"/>
</dbReference>
<keyword evidence="3" id="KW-0804">Transcription</keyword>
<keyword evidence="2" id="KW-0238">DNA-binding</keyword>
<keyword evidence="1" id="KW-0805">Transcription regulation</keyword>
<dbReference type="InterPro" id="IPR009057">
    <property type="entry name" value="Homeodomain-like_sf"/>
</dbReference>
<name>A0ABT9PBH4_9ACTN</name>
<dbReference type="InterPro" id="IPR050204">
    <property type="entry name" value="AraC_XylS_family_regulators"/>
</dbReference>
<dbReference type="Proteomes" id="UP001235712">
    <property type="component" value="Unassembled WGS sequence"/>
</dbReference>
<dbReference type="SUPFAM" id="SSF51182">
    <property type="entry name" value="RmlC-like cupins"/>
    <property type="match status" value="1"/>
</dbReference>
<evidence type="ECO:0000313" key="5">
    <source>
        <dbReference type="EMBL" id="MDP9830063.1"/>
    </source>
</evidence>
<dbReference type="Pfam" id="PF12833">
    <property type="entry name" value="HTH_18"/>
    <property type="match status" value="1"/>
</dbReference>
<dbReference type="Gene3D" id="1.10.10.60">
    <property type="entry name" value="Homeodomain-like"/>
    <property type="match status" value="2"/>
</dbReference>
<reference evidence="5 6" key="1">
    <citation type="submission" date="2023-07" db="EMBL/GenBank/DDBJ databases">
        <title>Sequencing the genomes of 1000 actinobacteria strains.</title>
        <authorList>
            <person name="Klenk H.-P."/>
        </authorList>
    </citation>
    <scope>NUCLEOTIDE SEQUENCE [LARGE SCALE GENOMIC DNA]</scope>
    <source>
        <strain evidence="5 6">DSM 44388</strain>
    </source>
</reference>
<dbReference type="SUPFAM" id="SSF46689">
    <property type="entry name" value="Homeodomain-like"/>
    <property type="match status" value="2"/>
</dbReference>
<dbReference type="PANTHER" id="PTHR46796:SF13">
    <property type="entry name" value="HTH-TYPE TRANSCRIPTIONAL ACTIVATOR RHAS"/>
    <property type="match status" value="1"/>
</dbReference>
<dbReference type="Pfam" id="PF12852">
    <property type="entry name" value="Cupin_6"/>
    <property type="match status" value="1"/>
</dbReference>
<gene>
    <name evidence="5" type="ORF">J2S57_005812</name>
</gene>
<organism evidence="5 6">
    <name type="scientific">Kineosporia succinea</name>
    <dbReference type="NCBI Taxonomy" id="84632"/>
    <lineage>
        <taxon>Bacteria</taxon>
        <taxon>Bacillati</taxon>
        <taxon>Actinomycetota</taxon>
        <taxon>Actinomycetes</taxon>
        <taxon>Kineosporiales</taxon>
        <taxon>Kineosporiaceae</taxon>
        <taxon>Kineosporia</taxon>
    </lineage>
</organism>
<dbReference type="RefSeq" id="WP_307248889.1">
    <property type="nucleotide sequence ID" value="NZ_JAUSQZ010000001.1"/>
</dbReference>
<dbReference type="PANTHER" id="PTHR46796">
    <property type="entry name" value="HTH-TYPE TRANSCRIPTIONAL ACTIVATOR RHAS-RELATED"/>
    <property type="match status" value="1"/>
</dbReference>
<dbReference type="InterPro" id="IPR011051">
    <property type="entry name" value="RmlC_Cupin_sf"/>
</dbReference>
<dbReference type="PROSITE" id="PS01124">
    <property type="entry name" value="HTH_ARAC_FAMILY_2"/>
    <property type="match status" value="1"/>
</dbReference>
<feature type="domain" description="HTH araC/xylS-type" evidence="4">
    <location>
        <begin position="194"/>
        <end position="292"/>
    </location>
</feature>
<comment type="caution">
    <text evidence="5">The sequence shown here is derived from an EMBL/GenBank/DDBJ whole genome shotgun (WGS) entry which is preliminary data.</text>
</comment>
<accession>A0ABT9PBH4</accession>
<dbReference type="SMART" id="SM00342">
    <property type="entry name" value="HTH_ARAC"/>
    <property type="match status" value="1"/>
</dbReference>
<keyword evidence="6" id="KW-1185">Reference proteome</keyword>
<evidence type="ECO:0000256" key="2">
    <source>
        <dbReference type="ARBA" id="ARBA00023125"/>
    </source>
</evidence>
<dbReference type="InterPro" id="IPR032783">
    <property type="entry name" value="AraC_lig"/>
</dbReference>
<evidence type="ECO:0000256" key="3">
    <source>
        <dbReference type="ARBA" id="ARBA00023163"/>
    </source>
</evidence>
<evidence type="ECO:0000259" key="4">
    <source>
        <dbReference type="PROSITE" id="PS01124"/>
    </source>
</evidence>